<dbReference type="Proteomes" id="UP000297872">
    <property type="component" value="Unassembled WGS sequence"/>
</dbReference>
<proteinExistence type="predicted"/>
<protein>
    <submittedName>
        <fullName evidence="1">Uncharacterized protein</fullName>
    </submittedName>
</protein>
<accession>A0A4Y8UPY7</accession>
<evidence type="ECO:0000313" key="1">
    <source>
        <dbReference type="EMBL" id="TFH69754.1"/>
    </source>
</evidence>
<keyword evidence="2" id="KW-1185">Reference proteome</keyword>
<dbReference type="EMBL" id="SGVY01000094">
    <property type="protein sequence ID" value="TFH69754.1"/>
    <property type="molecule type" value="Genomic_DNA"/>
</dbReference>
<sequence length="72" mass="7823">MQTKIIQTSAMKVSFQIAECSLTSAKLRVFIKLPKFCAGFSSFESFMLNNDRAFSSKTAFLPCSSSGPSGNT</sequence>
<organism evidence="1 2">
    <name type="scientific">Segatella hominis</name>
    <dbReference type="NCBI Taxonomy" id="2518605"/>
    <lineage>
        <taxon>Bacteria</taxon>
        <taxon>Pseudomonadati</taxon>
        <taxon>Bacteroidota</taxon>
        <taxon>Bacteroidia</taxon>
        <taxon>Bacteroidales</taxon>
        <taxon>Prevotellaceae</taxon>
        <taxon>Segatella</taxon>
    </lineage>
</organism>
<gene>
    <name evidence="1" type="ORF">EXN75_16925</name>
</gene>
<reference evidence="1 2" key="1">
    <citation type="submission" date="2019-02" db="EMBL/GenBank/DDBJ databases">
        <title>Draft Genome Sequence of the Prevotella sp. BCRC 81118, Isolated from Human Feces.</title>
        <authorList>
            <person name="Huang C.-H."/>
        </authorList>
    </citation>
    <scope>NUCLEOTIDE SEQUENCE [LARGE SCALE GENOMIC DNA]</scope>
    <source>
        <strain evidence="1 2">BCRC 81118</strain>
    </source>
</reference>
<comment type="caution">
    <text evidence="1">The sequence shown here is derived from an EMBL/GenBank/DDBJ whole genome shotgun (WGS) entry which is preliminary data.</text>
</comment>
<dbReference type="AlphaFoldDB" id="A0A4Y8UPY7"/>
<evidence type="ECO:0000313" key="2">
    <source>
        <dbReference type="Proteomes" id="UP000297872"/>
    </source>
</evidence>
<name>A0A4Y8UPY7_9BACT</name>